<dbReference type="OrthoDB" id="7224786at2"/>
<organism evidence="1 2">
    <name type="scientific">Acetobacter pasteurianus</name>
    <name type="common">Acetobacter turbidans</name>
    <dbReference type="NCBI Taxonomy" id="438"/>
    <lineage>
        <taxon>Bacteria</taxon>
        <taxon>Pseudomonadati</taxon>
        <taxon>Pseudomonadota</taxon>
        <taxon>Alphaproteobacteria</taxon>
        <taxon>Acetobacterales</taxon>
        <taxon>Acetobacteraceae</taxon>
        <taxon>Acetobacter</taxon>
    </lineage>
</organism>
<evidence type="ECO:0008006" key="3">
    <source>
        <dbReference type="Google" id="ProtNLM"/>
    </source>
</evidence>
<evidence type="ECO:0000313" key="1">
    <source>
        <dbReference type="EMBL" id="OAZ72927.1"/>
    </source>
</evidence>
<reference evidence="1 2" key="1">
    <citation type="submission" date="2016-05" db="EMBL/GenBank/DDBJ databases">
        <title>Genome sequencing of Acetobacter pasteurianus strain SRCM100623.</title>
        <authorList>
            <person name="Song Y.R."/>
        </authorList>
    </citation>
    <scope>NUCLEOTIDE SEQUENCE [LARGE SCALE GENOMIC DNA]</scope>
    <source>
        <strain evidence="1 2">SRCM100623</strain>
    </source>
</reference>
<sequence length="140" mass="15298">MGYASYMKRSRSGFPVFFRSAVGVLAILGLAGCQSSRGLKVQETPRTLLYSYVIANGMARGRMMTEDLPPAQVFNIITTDRNALLAILAFRDKPTRRTLRQAGHKVEDFIGAVEQPTQPLSPALSGSILLPPPTTPGFMR</sequence>
<dbReference type="PATRIC" id="fig|438.15.peg.1655"/>
<protein>
    <recommendedName>
        <fullName evidence="3">Lipoprotein</fullName>
    </recommendedName>
</protein>
<gene>
    <name evidence="1" type="ORF">SRCM100623_01470</name>
</gene>
<proteinExistence type="predicted"/>
<name>A0A1A0DE37_ACEPA</name>
<accession>A0A1A0DE37</accession>
<dbReference type="AlphaFoldDB" id="A0A1A0DE37"/>
<comment type="caution">
    <text evidence="1">The sequence shown here is derived from an EMBL/GenBank/DDBJ whole genome shotgun (WGS) entry which is preliminary data.</text>
</comment>
<dbReference type="EMBL" id="LYUD01000099">
    <property type="protein sequence ID" value="OAZ72927.1"/>
    <property type="molecule type" value="Genomic_DNA"/>
</dbReference>
<dbReference type="Proteomes" id="UP000093796">
    <property type="component" value="Unassembled WGS sequence"/>
</dbReference>
<evidence type="ECO:0000313" key="2">
    <source>
        <dbReference type="Proteomes" id="UP000093796"/>
    </source>
</evidence>